<comment type="caution">
    <text evidence="2">The sequence shown here is derived from an EMBL/GenBank/DDBJ whole genome shotgun (WGS) entry which is preliminary data.</text>
</comment>
<dbReference type="Proteomes" id="UP000435112">
    <property type="component" value="Unassembled WGS sequence"/>
</dbReference>
<dbReference type="EMBL" id="QXFU01001051">
    <property type="protein sequence ID" value="KAE9012200.1"/>
    <property type="molecule type" value="Genomic_DNA"/>
</dbReference>
<protein>
    <submittedName>
        <fullName evidence="2">Uncharacterized protein</fullName>
    </submittedName>
</protein>
<dbReference type="EMBL" id="QXFT01001057">
    <property type="protein sequence ID" value="KAE9330381.1"/>
    <property type="molecule type" value="Genomic_DNA"/>
</dbReference>
<organism evidence="2 4">
    <name type="scientific">Phytophthora rubi</name>
    <dbReference type="NCBI Taxonomy" id="129364"/>
    <lineage>
        <taxon>Eukaryota</taxon>
        <taxon>Sar</taxon>
        <taxon>Stramenopiles</taxon>
        <taxon>Oomycota</taxon>
        <taxon>Peronosporomycetes</taxon>
        <taxon>Peronosporales</taxon>
        <taxon>Peronosporaceae</taxon>
        <taxon>Phytophthora</taxon>
    </lineage>
</organism>
<dbReference type="Proteomes" id="UP000434957">
    <property type="component" value="Unassembled WGS sequence"/>
</dbReference>
<evidence type="ECO:0000313" key="5">
    <source>
        <dbReference type="Proteomes" id="UP000434957"/>
    </source>
</evidence>
<dbReference type="AlphaFoldDB" id="A0A6A3LGS4"/>
<evidence type="ECO:0000313" key="1">
    <source>
        <dbReference type="EMBL" id="KAE9012200.1"/>
    </source>
</evidence>
<sequence length="63" mass="7359">MSENELRVYMSKSNLVQQDIPIATNNCMKELIAESDETTVHVYTRLCMHFDDILTVQYFLTQS</sequence>
<evidence type="ECO:0000313" key="2">
    <source>
        <dbReference type="EMBL" id="KAE9017238.1"/>
    </source>
</evidence>
<reference evidence="4 6" key="1">
    <citation type="submission" date="2018-09" db="EMBL/GenBank/DDBJ databases">
        <title>Genomic investigation of the strawberry pathogen Phytophthora fragariae indicates pathogenicity is determined by transcriptional variation in three key races.</title>
        <authorList>
            <person name="Adams T.M."/>
            <person name="Armitage A.D."/>
            <person name="Sobczyk M.K."/>
            <person name="Bates H.J."/>
            <person name="Dunwell J.M."/>
            <person name="Nellist C.F."/>
            <person name="Harrison R.J."/>
        </authorList>
    </citation>
    <scope>NUCLEOTIDE SEQUENCE [LARGE SCALE GENOMIC DNA]</scope>
    <source>
        <strain evidence="2 4">SCRP249</strain>
        <strain evidence="1 6">SCRP324</strain>
        <strain evidence="3 5">SCRP333</strain>
    </source>
</reference>
<dbReference type="EMBL" id="QXFV01001036">
    <property type="protein sequence ID" value="KAE9017238.1"/>
    <property type="molecule type" value="Genomic_DNA"/>
</dbReference>
<accession>A0A6A3LGS4</accession>
<evidence type="ECO:0000313" key="3">
    <source>
        <dbReference type="EMBL" id="KAE9330381.1"/>
    </source>
</evidence>
<keyword evidence="5" id="KW-1185">Reference proteome</keyword>
<gene>
    <name evidence="2" type="ORF">PR001_g14444</name>
    <name evidence="1" type="ORF">PR002_g14866</name>
    <name evidence="3" type="ORF">PR003_g15320</name>
</gene>
<evidence type="ECO:0000313" key="4">
    <source>
        <dbReference type="Proteomes" id="UP000429607"/>
    </source>
</evidence>
<name>A0A6A3LGS4_9STRA</name>
<proteinExistence type="predicted"/>
<dbReference type="Proteomes" id="UP000429607">
    <property type="component" value="Unassembled WGS sequence"/>
</dbReference>
<evidence type="ECO:0000313" key="6">
    <source>
        <dbReference type="Proteomes" id="UP000435112"/>
    </source>
</evidence>